<feature type="compositionally biased region" description="Low complexity" evidence="1">
    <location>
        <begin position="229"/>
        <end position="254"/>
    </location>
</feature>
<comment type="caution">
    <text evidence="3">The sequence shown here is derived from an EMBL/GenBank/DDBJ whole genome shotgun (WGS) entry which is preliminary data.</text>
</comment>
<gene>
    <name evidence="3" type="ORF">NLI96_g7605</name>
</gene>
<keyword evidence="2" id="KW-1133">Transmembrane helix</keyword>
<reference evidence="3" key="1">
    <citation type="submission" date="2022-07" db="EMBL/GenBank/DDBJ databases">
        <title>Genome Sequence of Physisporinus lineatus.</title>
        <authorList>
            <person name="Buettner E."/>
        </authorList>
    </citation>
    <scope>NUCLEOTIDE SEQUENCE</scope>
    <source>
        <strain evidence="3">VT162</strain>
    </source>
</reference>
<evidence type="ECO:0000256" key="2">
    <source>
        <dbReference type="SAM" id="Phobius"/>
    </source>
</evidence>
<feature type="compositionally biased region" description="Low complexity" evidence="1">
    <location>
        <begin position="196"/>
        <end position="222"/>
    </location>
</feature>
<keyword evidence="2" id="KW-0812">Transmembrane</keyword>
<sequence length="488" mass="51759">MSQVHILVSSAFQGIRTRVCPSQTTVDPLISFVLTGFMIDFLGKDPLIYPILMDISRKREPSDSLLCSERSAFDVLLAGDSNAPACLGIRYSTSHQAQRRSLVSSPGISPSTLILLDEDCPPVAFPIVSSWTENMASTQSTPHVTTVSSPSVQSSGSTSPTSGSGSTSGPSSSSSVPSLSTPSSASQPSPPPAASTPPFSTPSSLPSTPSQSSPSTSSSPSTIFPTGQTEPSSTTLPSSDSSPESTRRTSSVSPATTPGPRPDTVWDPTAVSSNTSSLATTLSIGNPALPQPASASSQPKKNLAFILGGVVGCIVLFLIVFLALLLRKCANRPRRVNLDTTVDPYPTPSRRYLRKPRPAGMEIPMKPDRNGTNTFSRLAALAAAFETEYSFANYSGHTDTTAFLEDDRKHRRTSSETIPLPSMGGSEQLLLAPEGSIRSSIRTGALTDIQAAFIPERNQRVIRRYEDSGTRFRRGVEFVDVPPTYSIS</sequence>
<feature type="transmembrane region" description="Helical" evidence="2">
    <location>
        <begin position="303"/>
        <end position="326"/>
    </location>
</feature>
<evidence type="ECO:0000313" key="3">
    <source>
        <dbReference type="EMBL" id="KAJ3481509.1"/>
    </source>
</evidence>
<keyword evidence="2" id="KW-0472">Membrane</keyword>
<name>A0AAD5UYW2_9APHY</name>
<proteinExistence type="predicted"/>
<accession>A0AAD5UYW2</accession>
<keyword evidence="4" id="KW-1185">Reference proteome</keyword>
<organism evidence="3 4">
    <name type="scientific">Meripilus lineatus</name>
    <dbReference type="NCBI Taxonomy" id="2056292"/>
    <lineage>
        <taxon>Eukaryota</taxon>
        <taxon>Fungi</taxon>
        <taxon>Dikarya</taxon>
        <taxon>Basidiomycota</taxon>
        <taxon>Agaricomycotina</taxon>
        <taxon>Agaricomycetes</taxon>
        <taxon>Polyporales</taxon>
        <taxon>Meripilaceae</taxon>
        <taxon>Meripilus</taxon>
    </lineage>
</organism>
<evidence type="ECO:0000313" key="4">
    <source>
        <dbReference type="Proteomes" id="UP001212997"/>
    </source>
</evidence>
<evidence type="ECO:0000256" key="1">
    <source>
        <dbReference type="SAM" id="MobiDB-lite"/>
    </source>
</evidence>
<dbReference type="Proteomes" id="UP001212997">
    <property type="component" value="Unassembled WGS sequence"/>
</dbReference>
<protein>
    <submittedName>
        <fullName evidence="3">Uncharacterized protein</fullName>
    </submittedName>
</protein>
<feature type="region of interest" description="Disordered" evidence="1">
    <location>
        <begin position="139"/>
        <end position="272"/>
    </location>
</feature>
<feature type="region of interest" description="Disordered" evidence="1">
    <location>
        <begin position="347"/>
        <end position="369"/>
    </location>
</feature>
<dbReference type="EMBL" id="JANAWD010000317">
    <property type="protein sequence ID" value="KAJ3481509.1"/>
    <property type="molecule type" value="Genomic_DNA"/>
</dbReference>
<dbReference type="AlphaFoldDB" id="A0AAD5UYW2"/>
<feature type="compositionally biased region" description="Low complexity" evidence="1">
    <location>
        <begin position="139"/>
        <end position="187"/>
    </location>
</feature>